<feature type="transmembrane region" description="Helical" evidence="17">
    <location>
        <begin position="490"/>
        <end position="515"/>
    </location>
</feature>
<keyword evidence="13" id="KW-0915">Sodium</keyword>
<dbReference type="InterPro" id="IPR044880">
    <property type="entry name" value="NCX_ion-bd_dom_sf"/>
</dbReference>
<dbReference type="InParanoid" id="A0A2R6PSI0"/>
<evidence type="ECO:0000259" key="19">
    <source>
        <dbReference type="PROSITE" id="PS50222"/>
    </source>
</evidence>
<keyword evidence="9" id="KW-0677">Repeat</keyword>
<evidence type="ECO:0000256" key="13">
    <source>
        <dbReference type="ARBA" id="ARBA00023053"/>
    </source>
</evidence>
<dbReference type="SMART" id="SM00054">
    <property type="entry name" value="EFh"/>
    <property type="match status" value="2"/>
</dbReference>
<evidence type="ECO:0000256" key="2">
    <source>
        <dbReference type="ARBA" id="ARBA00008170"/>
    </source>
</evidence>
<sequence>MATRPPRPQPLSLLSVLLSLLLLTASAEGRLIAGGSPSDLVSDGVSRPLLLRLGAADSCDQTYGFMPCTATAAGNLFLIAVYGYLMYLGATYLSNGSELLLEILGPGIVGGLFLPILGALPDAMLILVSGLSGTTATAQSQVSVGMGLLAGSTVMLLTVIWGTCVIVGKCDLQDSIAVDGKDTKGFSLTGSGVSSDIWTSYAARIMAISIIPFLVVQIPQVMHSTSGKHLAVLIALIVSLLMLISYCLYQVFQPWIQRRRLVYAKHKHVISGILRHLKKQTLGRLLGDDGKPNEEMIEKLFKKVDGNGDGYISETEMRALIVGIRFDEIHLDEDEAMKKVMTEFDTSSDSRIDLPEFIAGITKWLEVAKHSGAASVEAGPTTIKHLDNFHLQTKREHDLLGDQSDEVVEGVENPKWTSIKAASLVLVGTLIAAAFADPLVDAVDNFSDATSIPSFFISFIVLPLATNSSEAVTAIIFASRKRLRSSSLTFSELYGAATMNNVLCLSVFLALVYIRDLTWDFSAEVLVILIVCLVMSAFASFRTTFPLWTSLVAFLLYPFSLALVYVLDYVVGWS</sequence>
<keyword evidence="18" id="KW-0732">Signal</keyword>
<comment type="caution">
    <text evidence="20">The sequence shown here is derived from an EMBL/GenBank/DDBJ whole genome shotgun (WGS) entry which is preliminary data.</text>
</comment>
<dbReference type="STRING" id="1590841.A0A2R6PSI0"/>
<evidence type="ECO:0000256" key="18">
    <source>
        <dbReference type="SAM" id="SignalP"/>
    </source>
</evidence>
<feature type="transmembrane region" description="Helical" evidence="17">
    <location>
        <begin position="421"/>
        <end position="440"/>
    </location>
</feature>
<dbReference type="GO" id="GO:0005774">
    <property type="term" value="C:vacuolar membrane"/>
    <property type="evidence" value="ECO:0007669"/>
    <property type="project" value="UniProtKB-ARBA"/>
</dbReference>
<protein>
    <submittedName>
        <fullName evidence="20">Vacuolar cation/proton exchanger like</fullName>
    </submittedName>
</protein>
<dbReference type="InterPro" id="IPR004713">
    <property type="entry name" value="CaH_exchang"/>
</dbReference>
<organism evidence="20 21">
    <name type="scientific">Actinidia chinensis var. chinensis</name>
    <name type="common">Chinese soft-hair kiwi</name>
    <dbReference type="NCBI Taxonomy" id="1590841"/>
    <lineage>
        <taxon>Eukaryota</taxon>
        <taxon>Viridiplantae</taxon>
        <taxon>Streptophyta</taxon>
        <taxon>Embryophyta</taxon>
        <taxon>Tracheophyta</taxon>
        <taxon>Spermatophyta</taxon>
        <taxon>Magnoliopsida</taxon>
        <taxon>eudicotyledons</taxon>
        <taxon>Gunneridae</taxon>
        <taxon>Pentapetalae</taxon>
        <taxon>asterids</taxon>
        <taxon>Ericales</taxon>
        <taxon>Actinidiaceae</taxon>
        <taxon>Actinidia</taxon>
    </lineage>
</organism>
<feature type="chain" id="PRO_5015345609" evidence="18">
    <location>
        <begin position="30"/>
        <end position="574"/>
    </location>
</feature>
<accession>A0A2R6PSI0</accession>
<feature type="transmembrane region" description="Helical" evidence="17">
    <location>
        <begin position="140"/>
        <end position="167"/>
    </location>
</feature>
<name>A0A2R6PSI0_ACTCC</name>
<evidence type="ECO:0000256" key="11">
    <source>
        <dbReference type="ARBA" id="ARBA00022989"/>
    </source>
</evidence>
<keyword evidence="15 17" id="KW-0472">Membrane</keyword>
<dbReference type="Gramene" id="PSR95710">
    <property type="protein sequence ID" value="PSR95710"/>
    <property type="gene ID" value="CEY00_Acc21734"/>
</dbReference>
<dbReference type="PROSITE" id="PS50222">
    <property type="entry name" value="EF_HAND_2"/>
    <property type="match status" value="2"/>
</dbReference>
<dbReference type="OMA" id="HTMKFLS"/>
<dbReference type="GO" id="GO:0005886">
    <property type="term" value="C:plasma membrane"/>
    <property type="evidence" value="ECO:0007669"/>
    <property type="project" value="UniProtKB-SubCell"/>
</dbReference>
<keyword evidence="10" id="KW-0106">Calcium</keyword>
<feature type="transmembrane region" description="Helical" evidence="17">
    <location>
        <begin position="201"/>
        <end position="218"/>
    </location>
</feature>
<comment type="subcellular location">
    <subcellularLocation>
        <location evidence="1">Cell membrane</location>
        <topology evidence="1">Multi-pass membrane protein</topology>
    </subcellularLocation>
</comment>
<evidence type="ECO:0000256" key="12">
    <source>
        <dbReference type="ARBA" id="ARBA00023016"/>
    </source>
</evidence>
<feature type="transmembrane region" description="Helical" evidence="17">
    <location>
        <begin position="230"/>
        <end position="252"/>
    </location>
</feature>
<dbReference type="FunFam" id="1.20.1420.30:FF:000019">
    <property type="entry name" value="Sodium/calcium exchanger NCL2"/>
    <property type="match status" value="1"/>
</dbReference>
<evidence type="ECO:0000256" key="10">
    <source>
        <dbReference type="ARBA" id="ARBA00022837"/>
    </source>
</evidence>
<evidence type="ECO:0000256" key="4">
    <source>
        <dbReference type="ARBA" id="ARBA00022449"/>
    </source>
</evidence>
<dbReference type="SUPFAM" id="SSF47473">
    <property type="entry name" value="EF-hand"/>
    <property type="match status" value="1"/>
</dbReference>
<dbReference type="InterPro" id="IPR011992">
    <property type="entry name" value="EF-hand-dom_pair"/>
</dbReference>
<feature type="domain" description="EF-hand" evidence="19">
    <location>
        <begin position="332"/>
        <end position="367"/>
    </location>
</feature>
<dbReference type="GO" id="GO:0006874">
    <property type="term" value="P:intracellular calcium ion homeostasis"/>
    <property type="evidence" value="ECO:0007669"/>
    <property type="project" value="TreeGrafter"/>
</dbReference>
<keyword evidence="14" id="KW-0406">Ion transport</keyword>
<evidence type="ECO:0000256" key="6">
    <source>
        <dbReference type="ARBA" id="ARBA00022568"/>
    </source>
</evidence>
<evidence type="ECO:0000256" key="17">
    <source>
        <dbReference type="SAM" id="Phobius"/>
    </source>
</evidence>
<dbReference type="InterPro" id="IPR018247">
    <property type="entry name" value="EF_Hand_1_Ca_BS"/>
</dbReference>
<keyword evidence="16" id="KW-0739">Sodium transport</keyword>
<evidence type="ECO:0000256" key="3">
    <source>
        <dbReference type="ARBA" id="ARBA00022448"/>
    </source>
</evidence>
<reference evidence="21" key="2">
    <citation type="journal article" date="2018" name="BMC Genomics">
        <title>A manually annotated Actinidia chinensis var. chinensis (kiwifruit) genome highlights the challenges associated with draft genomes and gene prediction in plants.</title>
        <authorList>
            <person name="Pilkington S.M."/>
            <person name="Crowhurst R."/>
            <person name="Hilario E."/>
            <person name="Nardozza S."/>
            <person name="Fraser L."/>
            <person name="Peng Y."/>
            <person name="Gunaseelan K."/>
            <person name="Simpson R."/>
            <person name="Tahir J."/>
            <person name="Deroles S.C."/>
            <person name="Templeton K."/>
            <person name="Luo Z."/>
            <person name="Davy M."/>
            <person name="Cheng C."/>
            <person name="McNeilage M."/>
            <person name="Scaglione D."/>
            <person name="Liu Y."/>
            <person name="Zhang Q."/>
            <person name="Datson P."/>
            <person name="De Silva N."/>
            <person name="Gardiner S.E."/>
            <person name="Bassett H."/>
            <person name="Chagne D."/>
            <person name="McCallum J."/>
            <person name="Dzierzon H."/>
            <person name="Deng C."/>
            <person name="Wang Y.Y."/>
            <person name="Barron L."/>
            <person name="Manako K."/>
            <person name="Bowen J."/>
            <person name="Foster T.M."/>
            <person name="Erridge Z.A."/>
            <person name="Tiffin H."/>
            <person name="Waite C.N."/>
            <person name="Davies K.M."/>
            <person name="Grierson E.P."/>
            <person name="Laing W.A."/>
            <person name="Kirk R."/>
            <person name="Chen X."/>
            <person name="Wood M."/>
            <person name="Montefiori M."/>
            <person name="Brummell D.A."/>
            <person name="Schwinn K.E."/>
            <person name="Catanach A."/>
            <person name="Fullerton C."/>
            <person name="Li D."/>
            <person name="Meiyalaghan S."/>
            <person name="Nieuwenhuizen N."/>
            <person name="Read N."/>
            <person name="Prakash R."/>
            <person name="Hunter D."/>
            <person name="Zhang H."/>
            <person name="McKenzie M."/>
            <person name="Knabel M."/>
            <person name="Harris A."/>
            <person name="Allan A.C."/>
            <person name="Gleave A."/>
            <person name="Chen A."/>
            <person name="Janssen B.J."/>
            <person name="Plunkett B."/>
            <person name="Ampomah-Dwamena C."/>
            <person name="Voogd C."/>
            <person name="Leif D."/>
            <person name="Lafferty D."/>
            <person name="Souleyre E.J.F."/>
            <person name="Varkonyi-Gasic E."/>
            <person name="Gambi F."/>
            <person name="Hanley J."/>
            <person name="Yao J.L."/>
            <person name="Cheung J."/>
            <person name="David K.M."/>
            <person name="Warren B."/>
            <person name="Marsh K."/>
            <person name="Snowden K.C."/>
            <person name="Lin-Wang K."/>
            <person name="Brian L."/>
            <person name="Martinez-Sanchez M."/>
            <person name="Wang M."/>
            <person name="Ileperuma N."/>
            <person name="Macnee N."/>
            <person name="Campin R."/>
            <person name="McAtee P."/>
            <person name="Drummond R.S.M."/>
            <person name="Espley R.V."/>
            <person name="Ireland H.S."/>
            <person name="Wu R."/>
            <person name="Atkinson R.G."/>
            <person name="Karunairetnam S."/>
            <person name="Bulley S."/>
            <person name="Chunkath S."/>
            <person name="Hanley Z."/>
            <person name="Storey R."/>
            <person name="Thrimawithana A.H."/>
            <person name="Thomson S."/>
            <person name="David C."/>
            <person name="Testolin R."/>
            <person name="Huang H."/>
            <person name="Hellens R.P."/>
            <person name="Schaffer R.J."/>
        </authorList>
    </citation>
    <scope>NUCLEOTIDE SEQUENCE [LARGE SCALE GENOMIC DNA]</scope>
    <source>
        <strain evidence="21">cv. Red5</strain>
    </source>
</reference>
<dbReference type="OrthoDB" id="26525at2759"/>
<comment type="similarity">
    <text evidence="2">Belongs to the Ca(2+):cation antiporter (CaCA) (TC 2.A.19) family.</text>
</comment>
<evidence type="ECO:0000256" key="14">
    <source>
        <dbReference type="ARBA" id="ARBA00023065"/>
    </source>
</evidence>
<dbReference type="Pfam" id="PF01699">
    <property type="entry name" value="Na_Ca_ex"/>
    <property type="match status" value="2"/>
</dbReference>
<evidence type="ECO:0000256" key="15">
    <source>
        <dbReference type="ARBA" id="ARBA00023136"/>
    </source>
</evidence>
<keyword evidence="4" id="KW-0050">Antiport</keyword>
<dbReference type="AlphaFoldDB" id="A0A2R6PSI0"/>
<proteinExistence type="inferred from homology"/>
<evidence type="ECO:0000256" key="7">
    <source>
        <dbReference type="ARBA" id="ARBA00022692"/>
    </source>
</evidence>
<dbReference type="Gene3D" id="1.10.238.10">
    <property type="entry name" value="EF-hand"/>
    <property type="match status" value="1"/>
</dbReference>
<keyword evidence="8" id="KW-0479">Metal-binding</keyword>
<evidence type="ECO:0000256" key="16">
    <source>
        <dbReference type="ARBA" id="ARBA00023201"/>
    </source>
</evidence>
<evidence type="ECO:0000313" key="21">
    <source>
        <dbReference type="Proteomes" id="UP000241394"/>
    </source>
</evidence>
<feature type="transmembrane region" description="Helical" evidence="17">
    <location>
        <begin position="548"/>
        <end position="567"/>
    </location>
</feature>
<keyword evidence="11 17" id="KW-1133">Transmembrane helix</keyword>
<evidence type="ECO:0000256" key="1">
    <source>
        <dbReference type="ARBA" id="ARBA00004651"/>
    </source>
</evidence>
<evidence type="ECO:0000256" key="8">
    <source>
        <dbReference type="ARBA" id="ARBA00022723"/>
    </source>
</evidence>
<evidence type="ECO:0000256" key="9">
    <source>
        <dbReference type="ARBA" id="ARBA00022737"/>
    </source>
</evidence>
<evidence type="ECO:0000256" key="5">
    <source>
        <dbReference type="ARBA" id="ARBA00022475"/>
    </source>
</evidence>
<feature type="transmembrane region" description="Helical" evidence="17">
    <location>
        <begin position="63"/>
        <end position="87"/>
    </location>
</feature>
<keyword evidence="21" id="KW-1185">Reference proteome</keyword>
<dbReference type="GO" id="GO:0005509">
    <property type="term" value="F:calcium ion binding"/>
    <property type="evidence" value="ECO:0007669"/>
    <property type="project" value="InterPro"/>
</dbReference>
<keyword evidence="7 17" id="KW-0812">Transmembrane</keyword>
<dbReference type="PANTHER" id="PTHR31503">
    <property type="entry name" value="VACUOLAR CALCIUM ION TRANSPORTER"/>
    <property type="match status" value="1"/>
</dbReference>
<keyword evidence="6" id="KW-0109">Calcium transport</keyword>
<gene>
    <name evidence="20" type="ORF">CEY00_Acc21734</name>
</gene>
<dbReference type="GO" id="GO:0015369">
    <property type="term" value="F:calcium:proton antiporter activity"/>
    <property type="evidence" value="ECO:0007669"/>
    <property type="project" value="TreeGrafter"/>
</dbReference>
<dbReference type="Gene3D" id="1.20.1420.30">
    <property type="entry name" value="NCX, central ion-binding region"/>
    <property type="match status" value="2"/>
</dbReference>
<dbReference type="Pfam" id="PF13499">
    <property type="entry name" value="EF-hand_7"/>
    <property type="match status" value="1"/>
</dbReference>
<keyword evidence="12" id="KW-0346">Stress response</keyword>
<feature type="signal peptide" evidence="18">
    <location>
        <begin position="1"/>
        <end position="29"/>
    </location>
</feature>
<feature type="transmembrane region" description="Helical" evidence="17">
    <location>
        <begin position="521"/>
        <end position="541"/>
    </location>
</feature>
<dbReference type="PANTHER" id="PTHR31503:SF36">
    <property type="entry name" value="SODIUM_CALCIUM EXCHANGER MEMBRANE REGION DOMAIN-CONTAINING PROTEIN"/>
    <property type="match status" value="1"/>
</dbReference>
<dbReference type="InterPro" id="IPR004837">
    <property type="entry name" value="NaCa_Exmemb"/>
</dbReference>
<dbReference type="GO" id="GO:0006814">
    <property type="term" value="P:sodium ion transport"/>
    <property type="evidence" value="ECO:0007669"/>
    <property type="project" value="UniProtKB-KW"/>
</dbReference>
<feature type="transmembrane region" description="Helical" evidence="17">
    <location>
        <begin position="452"/>
        <end position="478"/>
    </location>
</feature>
<dbReference type="FunCoup" id="A0A2R6PSI0">
    <property type="interactions" value="1573"/>
</dbReference>
<dbReference type="PROSITE" id="PS00018">
    <property type="entry name" value="EF_HAND_1"/>
    <property type="match status" value="1"/>
</dbReference>
<feature type="transmembrane region" description="Helical" evidence="17">
    <location>
        <begin position="99"/>
        <end position="120"/>
    </location>
</feature>
<dbReference type="InterPro" id="IPR002048">
    <property type="entry name" value="EF_hand_dom"/>
</dbReference>
<dbReference type="Proteomes" id="UP000241394">
    <property type="component" value="Chromosome LG23"/>
</dbReference>
<evidence type="ECO:0000313" key="20">
    <source>
        <dbReference type="EMBL" id="PSR95710.1"/>
    </source>
</evidence>
<keyword evidence="5" id="KW-1003">Cell membrane</keyword>
<dbReference type="EMBL" id="NKQK01000023">
    <property type="protein sequence ID" value="PSR95710.1"/>
    <property type="molecule type" value="Genomic_DNA"/>
</dbReference>
<feature type="domain" description="EF-hand" evidence="19">
    <location>
        <begin position="292"/>
        <end position="327"/>
    </location>
</feature>
<keyword evidence="3" id="KW-0813">Transport</keyword>
<dbReference type="CDD" id="cd00051">
    <property type="entry name" value="EFh"/>
    <property type="match status" value="1"/>
</dbReference>
<reference evidence="20 21" key="1">
    <citation type="submission" date="2017-07" db="EMBL/GenBank/DDBJ databases">
        <title>An improved, manually edited Actinidia chinensis var. chinensis (kiwifruit) genome highlights the challenges associated with draft genomes and gene prediction in plants.</title>
        <authorList>
            <person name="Pilkington S."/>
            <person name="Crowhurst R."/>
            <person name="Hilario E."/>
            <person name="Nardozza S."/>
            <person name="Fraser L."/>
            <person name="Peng Y."/>
            <person name="Gunaseelan K."/>
            <person name="Simpson R."/>
            <person name="Tahir J."/>
            <person name="Deroles S."/>
            <person name="Templeton K."/>
            <person name="Luo Z."/>
            <person name="Davy M."/>
            <person name="Cheng C."/>
            <person name="Mcneilage M."/>
            <person name="Scaglione D."/>
            <person name="Liu Y."/>
            <person name="Zhang Q."/>
            <person name="Datson P."/>
            <person name="De Silva N."/>
            <person name="Gardiner S."/>
            <person name="Bassett H."/>
            <person name="Chagne D."/>
            <person name="Mccallum J."/>
            <person name="Dzierzon H."/>
            <person name="Deng C."/>
            <person name="Wang Y.-Y."/>
            <person name="Barron N."/>
            <person name="Manako K."/>
            <person name="Bowen J."/>
            <person name="Foster T."/>
            <person name="Erridge Z."/>
            <person name="Tiffin H."/>
            <person name="Waite C."/>
            <person name="Davies K."/>
            <person name="Grierson E."/>
            <person name="Laing W."/>
            <person name="Kirk R."/>
            <person name="Chen X."/>
            <person name="Wood M."/>
            <person name="Montefiori M."/>
            <person name="Brummell D."/>
            <person name="Schwinn K."/>
            <person name="Catanach A."/>
            <person name="Fullerton C."/>
            <person name="Li D."/>
            <person name="Meiyalaghan S."/>
            <person name="Nieuwenhuizen N."/>
            <person name="Read N."/>
            <person name="Prakash R."/>
            <person name="Hunter D."/>
            <person name="Zhang H."/>
            <person name="Mckenzie M."/>
            <person name="Knabel M."/>
            <person name="Harris A."/>
            <person name="Allan A."/>
            <person name="Chen A."/>
            <person name="Janssen B."/>
            <person name="Plunkett B."/>
            <person name="Dwamena C."/>
            <person name="Voogd C."/>
            <person name="Leif D."/>
            <person name="Lafferty D."/>
            <person name="Souleyre E."/>
            <person name="Varkonyi-Gasic E."/>
            <person name="Gambi F."/>
            <person name="Hanley J."/>
            <person name="Yao J.-L."/>
            <person name="Cheung J."/>
            <person name="David K."/>
            <person name="Warren B."/>
            <person name="Marsh K."/>
            <person name="Snowden K."/>
            <person name="Lin-Wang K."/>
            <person name="Brian L."/>
            <person name="Martinez-Sanchez M."/>
            <person name="Wang M."/>
            <person name="Ileperuma N."/>
            <person name="Macnee N."/>
            <person name="Campin R."/>
            <person name="Mcatee P."/>
            <person name="Drummond R."/>
            <person name="Espley R."/>
            <person name="Ireland H."/>
            <person name="Wu R."/>
            <person name="Atkinson R."/>
            <person name="Karunairetnam S."/>
            <person name="Bulley S."/>
            <person name="Chunkath S."/>
            <person name="Hanley Z."/>
            <person name="Storey R."/>
            <person name="Thrimawithana A."/>
            <person name="Thomson S."/>
            <person name="David C."/>
            <person name="Testolin R."/>
        </authorList>
    </citation>
    <scope>NUCLEOTIDE SEQUENCE [LARGE SCALE GENOMIC DNA]</scope>
    <source>
        <strain evidence="21">cv. Red5</strain>
        <tissue evidence="20">Young leaf</tissue>
    </source>
</reference>